<proteinExistence type="inferred from homology"/>
<keyword evidence="3" id="KW-1185">Reference proteome</keyword>
<sequence>MAAAVASTSGLIGMWNGTKDGKEDGYVDWATGKTNVNNPKEVRIEVQDIRTLNPQPSFESDGYGLVKHESSLTTEQFLAGATPEGKALIEDVYFKEVAELVKKVTGSQDVLPYVFRIRQNNMRPGTFSTEKLSHTALPVAHVDRDDVTGENGMRELLRDRAEELLKKGVRYAQVNVWRTIGEPIQRWPLCFVNHRSVPNWTYATHMARVFPENDPRVAIRGEKSHDSVLKHDPNYKYHYASALDVNETLVFSSFDSDITKVIPHGAFWDDSSLEDAPTRRSIEVRCWVVFEIDHRENLPNEHGSTHQANTGITTNSTAALDVLHYDGWAVGRVVIYALFIINLPDWHVTAQTSNLGAIWAITSNATILNSPMLLRDHDDAGARSELFDNLEALLAQL</sequence>
<name>A0A553HK36_9PEZI</name>
<accession>A0A553HK36</accession>
<reference evidence="3" key="1">
    <citation type="submission" date="2019-06" db="EMBL/GenBank/DDBJ databases">
        <title>Draft genome sequence of the griseofulvin-producing fungus Xylaria cubensis strain G536.</title>
        <authorList>
            <person name="Mead M.E."/>
            <person name="Raja H.A."/>
            <person name="Steenwyk J.L."/>
            <person name="Knowles S.L."/>
            <person name="Oberlies N.H."/>
            <person name="Rokas A."/>
        </authorList>
    </citation>
    <scope>NUCLEOTIDE SEQUENCE [LARGE SCALE GENOMIC DNA]</scope>
    <source>
        <strain evidence="3">G536</strain>
    </source>
</reference>
<dbReference type="InterPro" id="IPR044053">
    <property type="entry name" value="AsaB-like"/>
</dbReference>
<dbReference type="Proteomes" id="UP000319160">
    <property type="component" value="Unassembled WGS sequence"/>
</dbReference>
<dbReference type="GO" id="GO:0016491">
    <property type="term" value="F:oxidoreductase activity"/>
    <property type="evidence" value="ECO:0007669"/>
    <property type="project" value="InterPro"/>
</dbReference>
<evidence type="ECO:0000256" key="1">
    <source>
        <dbReference type="ARBA" id="ARBA00023604"/>
    </source>
</evidence>
<dbReference type="AlphaFoldDB" id="A0A553HK36"/>
<comment type="similarity">
    <text evidence="1">Belongs to the asaB hydroxylase/desaturase family.</text>
</comment>
<dbReference type="PANTHER" id="PTHR34598">
    <property type="entry name" value="BLL6449 PROTEIN"/>
    <property type="match status" value="1"/>
</dbReference>
<organism evidence="2 3">
    <name type="scientific">Xylaria flabelliformis</name>
    <dbReference type="NCBI Taxonomy" id="2512241"/>
    <lineage>
        <taxon>Eukaryota</taxon>
        <taxon>Fungi</taxon>
        <taxon>Dikarya</taxon>
        <taxon>Ascomycota</taxon>
        <taxon>Pezizomycotina</taxon>
        <taxon>Sordariomycetes</taxon>
        <taxon>Xylariomycetidae</taxon>
        <taxon>Xylariales</taxon>
        <taxon>Xylariaceae</taxon>
        <taxon>Xylaria</taxon>
    </lineage>
</organism>
<dbReference type="PANTHER" id="PTHR34598:SF3">
    <property type="entry name" value="OXIDOREDUCTASE AN1597"/>
    <property type="match status" value="1"/>
</dbReference>
<comment type="caution">
    <text evidence="2">The sequence shown here is derived from an EMBL/GenBank/DDBJ whole genome shotgun (WGS) entry which is preliminary data.</text>
</comment>
<gene>
    <name evidence="2" type="ORF">FHL15_010814</name>
</gene>
<dbReference type="EMBL" id="VFLP01000092">
    <property type="protein sequence ID" value="TRX88310.1"/>
    <property type="molecule type" value="Genomic_DNA"/>
</dbReference>
<evidence type="ECO:0000313" key="3">
    <source>
        <dbReference type="Proteomes" id="UP000319160"/>
    </source>
</evidence>
<evidence type="ECO:0000313" key="2">
    <source>
        <dbReference type="EMBL" id="TRX88310.1"/>
    </source>
</evidence>
<protein>
    <submittedName>
        <fullName evidence="2">Uncharacterized protein</fullName>
    </submittedName>
</protein>
<dbReference type="OrthoDB" id="412788at2759"/>
<dbReference type="NCBIfam" id="NF041278">
    <property type="entry name" value="CmcJ_NvfI_EfuI"/>
    <property type="match status" value="1"/>
</dbReference>